<keyword evidence="2" id="KW-1185">Reference proteome</keyword>
<reference evidence="1 2" key="1">
    <citation type="submission" date="2019-05" db="EMBL/GenBank/DDBJ databases">
        <title>Another draft genome of Portunus trituberculatus and its Hox gene families provides insights of decapod evolution.</title>
        <authorList>
            <person name="Jeong J.-H."/>
            <person name="Song I."/>
            <person name="Kim S."/>
            <person name="Choi T."/>
            <person name="Kim D."/>
            <person name="Ryu S."/>
            <person name="Kim W."/>
        </authorList>
    </citation>
    <scope>NUCLEOTIDE SEQUENCE [LARGE SCALE GENOMIC DNA]</scope>
    <source>
        <tissue evidence="1">Muscle</tissue>
    </source>
</reference>
<sequence>MLRRLMSLGAPADELMGVYLTFILPKLMYASPAWSSSLNLTQRQQLERVQKRAFRVILGPAYRSSEDALTCLTLPRLATRHQEALEKFGEGLLHHPRLRHLLPQDVPLPARATRQSRGVLKSTAH</sequence>
<evidence type="ECO:0000313" key="2">
    <source>
        <dbReference type="Proteomes" id="UP000324222"/>
    </source>
</evidence>
<dbReference type="OrthoDB" id="5954773at2759"/>
<evidence type="ECO:0008006" key="3">
    <source>
        <dbReference type="Google" id="ProtNLM"/>
    </source>
</evidence>
<protein>
    <recommendedName>
        <fullName evidence="3">RNA-directed DNA polymerase from mobile element jockey</fullName>
    </recommendedName>
</protein>
<dbReference type="Proteomes" id="UP000324222">
    <property type="component" value="Unassembled WGS sequence"/>
</dbReference>
<accession>A0A5B7K341</accession>
<gene>
    <name evidence="1" type="ORF">E2C01_096957</name>
</gene>
<name>A0A5B7K341_PORTR</name>
<proteinExistence type="predicted"/>
<dbReference type="AlphaFoldDB" id="A0A5B7K341"/>
<organism evidence="1 2">
    <name type="scientific">Portunus trituberculatus</name>
    <name type="common">Swimming crab</name>
    <name type="synonym">Neptunus trituberculatus</name>
    <dbReference type="NCBI Taxonomy" id="210409"/>
    <lineage>
        <taxon>Eukaryota</taxon>
        <taxon>Metazoa</taxon>
        <taxon>Ecdysozoa</taxon>
        <taxon>Arthropoda</taxon>
        <taxon>Crustacea</taxon>
        <taxon>Multicrustacea</taxon>
        <taxon>Malacostraca</taxon>
        <taxon>Eumalacostraca</taxon>
        <taxon>Eucarida</taxon>
        <taxon>Decapoda</taxon>
        <taxon>Pleocyemata</taxon>
        <taxon>Brachyura</taxon>
        <taxon>Eubrachyura</taxon>
        <taxon>Portunoidea</taxon>
        <taxon>Portunidae</taxon>
        <taxon>Portuninae</taxon>
        <taxon>Portunus</taxon>
    </lineage>
</organism>
<comment type="caution">
    <text evidence="1">The sequence shown here is derived from an EMBL/GenBank/DDBJ whole genome shotgun (WGS) entry which is preliminary data.</text>
</comment>
<dbReference type="EMBL" id="VSRR010127107">
    <property type="protein sequence ID" value="MPD01430.1"/>
    <property type="molecule type" value="Genomic_DNA"/>
</dbReference>
<evidence type="ECO:0000313" key="1">
    <source>
        <dbReference type="EMBL" id="MPD01430.1"/>
    </source>
</evidence>